<dbReference type="EMBL" id="CP028901">
    <property type="protein sequence ID" value="AWB33494.1"/>
    <property type="molecule type" value="Genomic_DNA"/>
</dbReference>
<dbReference type="CDD" id="cd06223">
    <property type="entry name" value="PRTases_typeI"/>
    <property type="match status" value="1"/>
</dbReference>
<reference evidence="4 5" key="1">
    <citation type="submission" date="2018-04" db="EMBL/GenBank/DDBJ databases">
        <title>Bordetella sp. HZ20 isolated from seawater.</title>
        <authorList>
            <person name="Sun C."/>
        </authorList>
    </citation>
    <scope>NUCLEOTIDE SEQUENCE [LARGE SCALE GENOMIC DNA]</scope>
    <source>
        <strain evidence="4 5">HZ20</strain>
    </source>
</reference>
<name>A0A2R4XIC9_9BURK</name>
<accession>A0A2R4XIC9</accession>
<evidence type="ECO:0000313" key="4">
    <source>
        <dbReference type="EMBL" id="AWB33494.1"/>
    </source>
</evidence>
<evidence type="ECO:0000256" key="2">
    <source>
        <dbReference type="ARBA" id="ARBA00022679"/>
    </source>
</evidence>
<sequence length="177" mass="20294">MAQQPDTPQDIWISWDQYNKLIEQLALTIYKSGWEFDQIICLARGGMRVGDVLSRLYRIPLAILSASSYRENAGKDQGQLDIAPYISMAYGSPEGRVLLVDDMVDTGLTFGKVRGHLLSAYPRITELRSAVVWWKSHSVVSPDYHAQYLENNPWIHQPFESYDTLTLNELRHAHNRD</sequence>
<organism evidence="4 5">
    <name type="scientific">Orrella marina</name>
    <dbReference type="NCBI Taxonomy" id="2163011"/>
    <lineage>
        <taxon>Bacteria</taxon>
        <taxon>Pseudomonadati</taxon>
        <taxon>Pseudomonadota</taxon>
        <taxon>Betaproteobacteria</taxon>
        <taxon>Burkholderiales</taxon>
        <taxon>Alcaligenaceae</taxon>
        <taxon>Orrella</taxon>
    </lineage>
</organism>
<dbReference type="GO" id="GO:0016757">
    <property type="term" value="F:glycosyltransferase activity"/>
    <property type="evidence" value="ECO:0007669"/>
    <property type="project" value="UniProtKB-KW"/>
</dbReference>
<dbReference type="InterPro" id="IPR000836">
    <property type="entry name" value="PRTase_dom"/>
</dbReference>
<keyword evidence="1 4" id="KW-0328">Glycosyltransferase</keyword>
<dbReference type="Pfam" id="PF00156">
    <property type="entry name" value="Pribosyltran"/>
    <property type="match status" value="1"/>
</dbReference>
<evidence type="ECO:0000256" key="1">
    <source>
        <dbReference type="ARBA" id="ARBA00022676"/>
    </source>
</evidence>
<dbReference type="PANTHER" id="PTHR43363">
    <property type="entry name" value="HYPOXANTHINE PHOSPHORIBOSYLTRANSFERASE"/>
    <property type="match status" value="1"/>
</dbReference>
<keyword evidence="2 4" id="KW-0808">Transferase</keyword>
<dbReference type="PANTHER" id="PTHR43363:SF1">
    <property type="entry name" value="HYPOXANTHINE-GUANINE PHOSPHORIBOSYLTRANSFERASE"/>
    <property type="match status" value="1"/>
</dbReference>
<proteinExistence type="predicted"/>
<evidence type="ECO:0000259" key="3">
    <source>
        <dbReference type="Pfam" id="PF00156"/>
    </source>
</evidence>
<protein>
    <submittedName>
        <fullName evidence="4">Nicotinate phosphoribosyltransferase</fullName>
    </submittedName>
</protein>
<dbReference type="RefSeq" id="WP_108620923.1">
    <property type="nucleotide sequence ID" value="NZ_CP028901.1"/>
</dbReference>
<dbReference type="AlphaFoldDB" id="A0A2R4XIC9"/>
<dbReference type="OrthoDB" id="307631at2"/>
<gene>
    <name evidence="4" type="ORF">DBV39_06985</name>
</gene>
<dbReference type="Proteomes" id="UP000244571">
    <property type="component" value="Chromosome"/>
</dbReference>
<dbReference type="Gene3D" id="3.40.50.2020">
    <property type="match status" value="1"/>
</dbReference>
<keyword evidence="5" id="KW-1185">Reference proteome</keyword>
<evidence type="ECO:0000313" key="5">
    <source>
        <dbReference type="Proteomes" id="UP000244571"/>
    </source>
</evidence>
<feature type="domain" description="Phosphoribosyltransferase" evidence="3">
    <location>
        <begin position="14"/>
        <end position="162"/>
    </location>
</feature>
<dbReference type="InterPro" id="IPR029057">
    <property type="entry name" value="PRTase-like"/>
</dbReference>
<dbReference type="SUPFAM" id="SSF53271">
    <property type="entry name" value="PRTase-like"/>
    <property type="match status" value="1"/>
</dbReference>
<dbReference type="KEGG" id="boz:DBV39_06985"/>